<dbReference type="PANTHER" id="PTHR43633:SF1">
    <property type="entry name" value="ALCOHOL DEHYDROGENASE YQHD"/>
    <property type="match status" value="1"/>
</dbReference>
<feature type="domain" description="Alcohol dehydrogenase iron-type/glycerol dehydrogenase GldA" evidence="2">
    <location>
        <begin position="9"/>
        <end position="84"/>
    </location>
</feature>
<dbReference type="GO" id="GO:0005829">
    <property type="term" value="C:cytosol"/>
    <property type="evidence" value="ECO:0007669"/>
    <property type="project" value="TreeGrafter"/>
</dbReference>
<reference evidence="3 4" key="1">
    <citation type="journal article" date="2014" name="Genome Announc.">
        <title>Draft Genome Sequences of Marine Flavobacterium Algibacter lectus Strains SS8 and NR4.</title>
        <authorList>
            <person name="Takatani N."/>
            <person name="Nakanishi M."/>
            <person name="Meirelles P."/>
            <person name="Mino S."/>
            <person name="Suda W."/>
            <person name="Oshima K."/>
            <person name="Hattori M."/>
            <person name="Ohkuma M."/>
            <person name="Hosokawa M."/>
            <person name="Miyashita K."/>
            <person name="Thompson F.L."/>
            <person name="Niwa A."/>
            <person name="Sawabe T."/>
            <person name="Sawabe T."/>
        </authorList>
    </citation>
    <scope>NUCLEOTIDE SEQUENCE [LARGE SCALE GENOMIC DNA]</scope>
    <source>
        <strain evidence="3 4">JCM 19300</strain>
    </source>
</reference>
<evidence type="ECO:0000256" key="1">
    <source>
        <dbReference type="ARBA" id="ARBA00023002"/>
    </source>
</evidence>
<proteinExistence type="predicted"/>
<dbReference type="EMBL" id="BBNQ01000003">
    <property type="protein sequence ID" value="GAL61716.1"/>
    <property type="molecule type" value="Genomic_DNA"/>
</dbReference>
<dbReference type="InterPro" id="IPR001670">
    <property type="entry name" value="ADH_Fe/GldA"/>
</dbReference>
<dbReference type="Gene3D" id="3.40.50.1970">
    <property type="match status" value="1"/>
</dbReference>
<dbReference type="GO" id="GO:1990362">
    <property type="term" value="F:butanol dehydrogenase (NAD+) activity"/>
    <property type="evidence" value="ECO:0007669"/>
    <property type="project" value="InterPro"/>
</dbReference>
<dbReference type="AlphaFoldDB" id="A0A090VA90"/>
<evidence type="ECO:0000259" key="2">
    <source>
        <dbReference type="Pfam" id="PF00465"/>
    </source>
</evidence>
<gene>
    <name evidence="3" type="ORF">JCM19300_1539</name>
</gene>
<dbReference type="InterPro" id="IPR044731">
    <property type="entry name" value="BDH-like"/>
</dbReference>
<dbReference type="Pfam" id="PF00465">
    <property type="entry name" value="Fe-ADH"/>
    <property type="match status" value="1"/>
</dbReference>
<dbReference type="GO" id="GO:0046872">
    <property type="term" value="F:metal ion binding"/>
    <property type="evidence" value="ECO:0007669"/>
    <property type="project" value="InterPro"/>
</dbReference>
<name>A0A090VA90_9FLAO</name>
<sequence length="89" mass="9905">MNNFEFKNPTKIIFGKDSIKKLENEIPKDAKVLLLYGGGSIKKNGIYDQVKTALTKVEVIEFGGIPANPEYAVLMDALKVIKDETLAIY</sequence>
<organism evidence="3 4">
    <name type="scientific">Algibacter lectus</name>
    <dbReference type="NCBI Taxonomy" id="221126"/>
    <lineage>
        <taxon>Bacteria</taxon>
        <taxon>Pseudomonadati</taxon>
        <taxon>Bacteroidota</taxon>
        <taxon>Flavobacteriia</taxon>
        <taxon>Flavobacteriales</taxon>
        <taxon>Flavobacteriaceae</taxon>
        <taxon>Algibacter</taxon>
    </lineage>
</organism>
<dbReference type="Proteomes" id="UP000029644">
    <property type="component" value="Unassembled WGS sequence"/>
</dbReference>
<dbReference type="GO" id="GO:1990002">
    <property type="term" value="F:methylglyoxal reductase (NADPH) (acetol producing) activity"/>
    <property type="evidence" value="ECO:0007669"/>
    <property type="project" value="TreeGrafter"/>
</dbReference>
<keyword evidence="1" id="KW-0560">Oxidoreductase</keyword>
<accession>A0A090VA90</accession>
<protein>
    <submittedName>
        <fullName evidence="3">NADH-dependent butanol dehydrogenase A</fullName>
    </submittedName>
</protein>
<evidence type="ECO:0000313" key="4">
    <source>
        <dbReference type="Proteomes" id="UP000029644"/>
    </source>
</evidence>
<dbReference type="GO" id="GO:0008106">
    <property type="term" value="F:alcohol dehydrogenase (NADP+) activity"/>
    <property type="evidence" value="ECO:0007669"/>
    <property type="project" value="TreeGrafter"/>
</dbReference>
<dbReference type="SUPFAM" id="SSF56796">
    <property type="entry name" value="Dehydroquinate synthase-like"/>
    <property type="match status" value="1"/>
</dbReference>
<dbReference type="PANTHER" id="PTHR43633">
    <property type="entry name" value="ALCOHOL DEHYDROGENASE YQHD"/>
    <property type="match status" value="1"/>
</dbReference>
<evidence type="ECO:0000313" key="3">
    <source>
        <dbReference type="EMBL" id="GAL61716.1"/>
    </source>
</evidence>
<comment type="caution">
    <text evidence="3">The sequence shown here is derived from an EMBL/GenBank/DDBJ whole genome shotgun (WGS) entry which is preliminary data.</text>
</comment>